<dbReference type="InterPro" id="IPR007404">
    <property type="entry name" value="YdjM-like"/>
</dbReference>
<comment type="caution">
    <text evidence="2">The sequence shown here is derived from an EMBL/GenBank/DDBJ whole genome shotgun (WGS) entry which is preliminary data.</text>
</comment>
<protein>
    <submittedName>
        <fullName evidence="2">Membrane protein</fullName>
    </submittedName>
</protein>
<keyword evidence="1" id="KW-0812">Transmembrane</keyword>
<feature type="transmembrane region" description="Helical" evidence="1">
    <location>
        <begin position="133"/>
        <end position="159"/>
    </location>
</feature>
<dbReference type="PANTHER" id="PTHR40031:SF1">
    <property type="entry name" value="MEMBRANE-BOUND METAL-DEPENDENT HYDROLASE"/>
    <property type="match status" value="1"/>
</dbReference>
<feature type="transmembrane region" description="Helical" evidence="1">
    <location>
        <begin position="102"/>
        <end position="121"/>
    </location>
</feature>
<reference evidence="2" key="1">
    <citation type="journal article" date="2014" name="Int. J. Syst. Evol. Microbiol.">
        <title>Complete genome sequence of Corynebacterium casei LMG S-19264T (=DSM 44701T), isolated from a smear-ripened cheese.</title>
        <authorList>
            <consortium name="US DOE Joint Genome Institute (JGI-PGF)"/>
            <person name="Walter F."/>
            <person name="Albersmeier A."/>
            <person name="Kalinowski J."/>
            <person name="Ruckert C."/>
        </authorList>
    </citation>
    <scope>NUCLEOTIDE SEQUENCE</scope>
    <source>
        <strain evidence="2">CGMCC 1.15448</strain>
    </source>
</reference>
<proteinExistence type="predicted"/>
<keyword evidence="3" id="KW-1185">Reference proteome</keyword>
<feature type="transmembrane region" description="Helical" evidence="1">
    <location>
        <begin position="68"/>
        <end position="90"/>
    </location>
</feature>
<dbReference type="InterPro" id="IPR053170">
    <property type="entry name" value="Transcription_regulator"/>
</dbReference>
<keyword evidence="1" id="KW-1133">Transmembrane helix</keyword>
<evidence type="ECO:0000313" key="2">
    <source>
        <dbReference type="EMBL" id="GGB22376.1"/>
    </source>
</evidence>
<dbReference type="AlphaFoldDB" id="A0A8J2XW02"/>
<evidence type="ECO:0000313" key="3">
    <source>
        <dbReference type="Proteomes" id="UP000607559"/>
    </source>
</evidence>
<dbReference type="Pfam" id="PF04307">
    <property type="entry name" value="YdjM"/>
    <property type="match status" value="1"/>
</dbReference>
<dbReference type="EMBL" id="BMJC01000006">
    <property type="protein sequence ID" value="GGB22376.1"/>
    <property type="molecule type" value="Genomic_DNA"/>
</dbReference>
<organism evidence="2 3">
    <name type="scientific">Puia dinghuensis</name>
    <dbReference type="NCBI Taxonomy" id="1792502"/>
    <lineage>
        <taxon>Bacteria</taxon>
        <taxon>Pseudomonadati</taxon>
        <taxon>Bacteroidota</taxon>
        <taxon>Chitinophagia</taxon>
        <taxon>Chitinophagales</taxon>
        <taxon>Chitinophagaceae</taxon>
        <taxon>Puia</taxon>
    </lineage>
</organism>
<accession>A0A8J2XW02</accession>
<evidence type="ECO:0000256" key="1">
    <source>
        <dbReference type="SAM" id="Phobius"/>
    </source>
</evidence>
<gene>
    <name evidence="2" type="ORF">GCM10011511_52850</name>
</gene>
<name>A0A8J2XW02_9BACT</name>
<dbReference type="PANTHER" id="PTHR40031">
    <property type="entry name" value="HYPOTHETICAL MEMBRANE SPANNING PROTEIN"/>
    <property type="match status" value="1"/>
</dbReference>
<sequence length="344" mass="39344">MLFAYLSLDMDSLTHIVLGAAIGEVLAGRTLGKKALLIGAIANSLPDIDFIAAFWLDTARDVLAHRGITHSFLFVAVMTPLLSFLAGRLFPRSGMTRRSWRVFFGVELFAHIFIDAFNAYGTGWFEPFDHSRVSFHLLFVADPFYSTWLGIAFVALLVLRAGHPARRKWAWTGILLSSAYLCYCISNKARIDRQAKVDLLAQHHSYTRYFSTPTPLNSWLWYIVAEDSSGFYTGYRSVFDCQATDFRYQPRADSLLQPFLGHSDVHCLLRFSQGYYTVEEWGDTVVFNDLRFGEMKGWEDPKAHFVFHYFLQRPEENRVVVQRGRFAGWNGSTLRAFIRRIGGN</sequence>
<dbReference type="Proteomes" id="UP000607559">
    <property type="component" value="Unassembled WGS sequence"/>
</dbReference>
<keyword evidence="1" id="KW-0472">Membrane</keyword>
<reference evidence="2" key="2">
    <citation type="submission" date="2020-09" db="EMBL/GenBank/DDBJ databases">
        <authorList>
            <person name="Sun Q."/>
            <person name="Zhou Y."/>
        </authorList>
    </citation>
    <scope>NUCLEOTIDE SEQUENCE</scope>
    <source>
        <strain evidence="2">CGMCC 1.15448</strain>
    </source>
</reference>